<dbReference type="GO" id="GO:0106435">
    <property type="term" value="F:carboxylesterase activity"/>
    <property type="evidence" value="ECO:0007669"/>
    <property type="project" value="UniProtKB-EC"/>
</dbReference>
<evidence type="ECO:0000259" key="2">
    <source>
        <dbReference type="Pfam" id="PF12697"/>
    </source>
</evidence>
<dbReference type="AlphaFoldDB" id="A0A095B024"/>
<dbReference type="Gene3D" id="3.40.50.1820">
    <property type="entry name" value="alpha/beta hydrolase"/>
    <property type="match status" value="1"/>
</dbReference>
<dbReference type="GO" id="GO:0017171">
    <property type="term" value="F:serine hydrolase activity"/>
    <property type="evidence" value="ECO:0007669"/>
    <property type="project" value="TreeGrafter"/>
</dbReference>
<organism evidence="3 4">
    <name type="scientific">Acetobacter tropicalis</name>
    <dbReference type="NCBI Taxonomy" id="104102"/>
    <lineage>
        <taxon>Bacteria</taxon>
        <taxon>Pseudomonadati</taxon>
        <taxon>Pseudomonadota</taxon>
        <taxon>Alphaproteobacteria</taxon>
        <taxon>Acetobacterales</taxon>
        <taxon>Acetobacteraceae</taxon>
        <taxon>Acetobacter</taxon>
    </lineage>
</organism>
<dbReference type="InterPro" id="IPR000073">
    <property type="entry name" value="AB_hydrolase_1"/>
</dbReference>
<proteinExistence type="predicted"/>
<dbReference type="InterPro" id="IPR029058">
    <property type="entry name" value="AB_hydrolase_fold"/>
</dbReference>
<dbReference type="PANTHER" id="PTHR46331:SF2">
    <property type="entry name" value="VALACYCLOVIR HYDROLASE"/>
    <property type="match status" value="1"/>
</dbReference>
<dbReference type="EMBL" id="JOKM01000079">
    <property type="protein sequence ID" value="KGB22328.1"/>
    <property type="molecule type" value="Genomic_DNA"/>
</dbReference>
<comment type="caution">
    <text evidence="3">The sequence shown here is derived from an EMBL/GenBank/DDBJ whole genome shotgun (WGS) entry which is preliminary data.</text>
</comment>
<dbReference type="Pfam" id="PF12697">
    <property type="entry name" value="Abhydrolase_6"/>
    <property type="match status" value="1"/>
</dbReference>
<feature type="domain" description="AB hydrolase-1" evidence="2">
    <location>
        <begin position="131"/>
        <end position="337"/>
    </location>
</feature>
<gene>
    <name evidence="3" type="ORF">AtDm6_2339</name>
</gene>
<keyword evidence="3" id="KW-0378">Hydrolase</keyword>
<evidence type="ECO:0000256" key="1">
    <source>
        <dbReference type="SAM" id="MobiDB-lite"/>
    </source>
</evidence>
<dbReference type="PANTHER" id="PTHR46331">
    <property type="entry name" value="VALACYCLOVIR HYDROLASE"/>
    <property type="match status" value="1"/>
</dbReference>
<evidence type="ECO:0000313" key="3">
    <source>
        <dbReference type="EMBL" id="KGB22328.1"/>
    </source>
</evidence>
<dbReference type="EC" id="3.1.1.1" evidence="3"/>
<evidence type="ECO:0000313" key="4">
    <source>
        <dbReference type="Proteomes" id="UP000029448"/>
    </source>
</evidence>
<dbReference type="SUPFAM" id="SSF53474">
    <property type="entry name" value="alpha/beta-Hydrolases"/>
    <property type="match status" value="1"/>
</dbReference>
<dbReference type="GeneID" id="89479576"/>
<accession>A0A095B024</accession>
<name>A0A095B024_9PROT</name>
<sequence length="351" mass="37828">MAEKTERPASQSGENQHGQSLAVVGGAAERKGDFRLFDRRQALRRLLTTSLGAAGVMAAQRAYAQQMSLPLASSSPDRLPPINGVYDWHALPPTPTPLENEAGGQQVDTGFVPGQGRAQIYFVSAGQGVPVILLHDGLANSDYMSDLARSLLRARCRVVVMDARGHGRSTMGTLPLSYDLLADDVVTLMAYLRLRNAAFVGWGDGAVQAMNVAMRHPGTVSRVFAFAPRMTPDGLLASGENAQAIKSFMGRAKADYKRLSRSGSFSDLRDDLRALHRQAPQWTNADLVRITAPLWAVAADHDEVVDRTQVEQIAAAIENAGLAILPSTSHFALLQNPLLFSLSVESFLGGR</sequence>
<feature type="compositionally biased region" description="Polar residues" evidence="1">
    <location>
        <begin position="8"/>
        <end position="19"/>
    </location>
</feature>
<dbReference type="Proteomes" id="UP000029448">
    <property type="component" value="Unassembled WGS sequence"/>
</dbReference>
<dbReference type="STRING" id="104102.AtDm6_2339"/>
<feature type="region of interest" description="Disordered" evidence="1">
    <location>
        <begin position="1"/>
        <end position="21"/>
    </location>
</feature>
<dbReference type="RefSeq" id="WP_035380872.1">
    <property type="nucleotide sequence ID" value="NZ_JACAOJ010000003.1"/>
</dbReference>
<keyword evidence="4" id="KW-1185">Reference proteome</keyword>
<reference evidence="3 4" key="1">
    <citation type="submission" date="2014-06" db="EMBL/GenBank/DDBJ databases">
        <title>Functional and comparative genomic analyses of the Drosophila gut microbiota identify candidate symbiosis factors.</title>
        <authorList>
            <person name="Newell P.D."/>
            <person name="Chaston J.M."/>
            <person name="Douglas A.E."/>
        </authorList>
    </citation>
    <scope>NUCLEOTIDE SEQUENCE [LARGE SCALE GENOMIC DNA]</scope>
    <source>
        <strain evidence="3 4">DmCS_006</strain>
    </source>
</reference>
<dbReference type="PATRIC" id="fig|104102.7.peg.2314"/>
<protein>
    <submittedName>
        <fullName evidence="3">Putative Hydrolase, alpha/beta hydrolase fold family</fullName>
        <ecNumber evidence="3">3.1.1.1</ecNumber>
    </submittedName>
</protein>